<accession>A0AAJ2NP46</accession>
<gene>
    <name evidence="3" type="ORF">RYX45_12165</name>
</gene>
<name>A0AAJ2NP46_ALKPS</name>
<dbReference type="Gene3D" id="1.10.150.470">
    <property type="match status" value="1"/>
</dbReference>
<dbReference type="Gene3D" id="3.40.50.150">
    <property type="entry name" value="Vaccinia Virus protein VP39"/>
    <property type="match status" value="1"/>
</dbReference>
<dbReference type="GO" id="GO:0032259">
    <property type="term" value="P:methylation"/>
    <property type="evidence" value="ECO:0007669"/>
    <property type="project" value="UniProtKB-KW"/>
</dbReference>
<dbReference type="AlphaFoldDB" id="A0AAJ2NP46"/>
<comment type="caution">
    <text evidence="3">The sequence shown here is derived from an EMBL/GenBank/DDBJ whole genome shotgun (WGS) entry which is preliminary data.</text>
</comment>
<feature type="domain" description="DNA methylase adenine-specific" evidence="1">
    <location>
        <begin position="98"/>
        <end position="305"/>
    </location>
</feature>
<dbReference type="InterPro" id="IPR029063">
    <property type="entry name" value="SAM-dependent_MTases_sf"/>
</dbReference>
<dbReference type="InterPro" id="IPR003356">
    <property type="entry name" value="DNA_methylase_A-5"/>
</dbReference>
<feature type="domain" description="YtxK-like N-terminal helical" evidence="2">
    <location>
        <begin position="9"/>
        <end position="87"/>
    </location>
</feature>
<organism evidence="3 4">
    <name type="scientific">Alkalihalophilus pseudofirmus</name>
    <name type="common">Bacillus pseudofirmus</name>
    <dbReference type="NCBI Taxonomy" id="79885"/>
    <lineage>
        <taxon>Bacteria</taxon>
        <taxon>Bacillati</taxon>
        <taxon>Bacillota</taxon>
        <taxon>Bacilli</taxon>
        <taxon>Bacillales</taxon>
        <taxon>Bacillaceae</taxon>
        <taxon>Alkalihalophilus</taxon>
    </lineage>
</organism>
<dbReference type="RefSeq" id="WP_323466883.1">
    <property type="nucleotide sequence ID" value="NZ_CP144224.1"/>
</dbReference>
<dbReference type="SUPFAM" id="SSF53335">
    <property type="entry name" value="S-adenosyl-L-methionine-dependent methyltransferases"/>
    <property type="match status" value="1"/>
</dbReference>
<dbReference type="InterPro" id="IPR052933">
    <property type="entry name" value="DNA_Protect_Modify"/>
</dbReference>
<sequence length="331" mass="37163">MSVMNSKMEELFIFLDKGASLLEEHESFTYLEGLSEMGENLFQGEVVQPVTPEVKDRLYDLMRPLDVSEFSKEDIRKAFQLTVLKGMKGATQPNHSMTPDAVCLFLSYLVNKVMAKAKGGYSVLDLAAGSGNLLTALLNQSENPAKGFGFEVDETLLKLAFVSSNLQEIELELFHKDSIEPLTFSEVDLVVTDLPIGYYPHDEIAKEYKVKADEGHSFSHHLMIEKGINSVKEGGFLFYIVPNFLFESEQAPKLHAYLKEHAMIHGLLQLPKTMFTSDNHGKSILMLQKKGEGVTQAKQALLAELPSFSNKTALTDMMTRINKWFELELNL</sequence>
<reference evidence="3" key="1">
    <citation type="submission" date="2023-10" db="EMBL/GenBank/DDBJ databases">
        <title>Screening of Alkalihalophilus pseudofirmusBZ-TG-HK211 and Its Alleviation of Salt Stress on Rapeseed Growth.</title>
        <authorList>
            <person name="Zhao B."/>
            <person name="Guo T."/>
        </authorList>
    </citation>
    <scope>NUCLEOTIDE SEQUENCE</scope>
    <source>
        <strain evidence="3">BZ-TG-HK211</strain>
    </source>
</reference>
<dbReference type="Pfam" id="PF02384">
    <property type="entry name" value="N6_Mtase"/>
    <property type="match status" value="1"/>
</dbReference>
<dbReference type="Proteomes" id="UP001285636">
    <property type="component" value="Unassembled WGS sequence"/>
</dbReference>
<proteinExistence type="predicted"/>
<dbReference type="GO" id="GO:0008170">
    <property type="term" value="F:N-methyltransferase activity"/>
    <property type="evidence" value="ECO:0007669"/>
    <property type="project" value="InterPro"/>
</dbReference>
<evidence type="ECO:0000259" key="2">
    <source>
        <dbReference type="Pfam" id="PF21106"/>
    </source>
</evidence>
<dbReference type="PANTHER" id="PTHR41313:SF1">
    <property type="entry name" value="DNA METHYLASE ADENINE-SPECIFIC DOMAIN-CONTAINING PROTEIN"/>
    <property type="match status" value="1"/>
</dbReference>
<evidence type="ECO:0000313" key="3">
    <source>
        <dbReference type="EMBL" id="MDV2885935.1"/>
    </source>
</evidence>
<protein>
    <submittedName>
        <fullName evidence="3">Class I SAM-dependent methyltransferase</fullName>
    </submittedName>
</protein>
<evidence type="ECO:0000259" key="1">
    <source>
        <dbReference type="Pfam" id="PF02384"/>
    </source>
</evidence>
<dbReference type="CDD" id="cd02440">
    <property type="entry name" value="AdoMet_MTases"/>
    <property type="match status" value="1"/>
</dbReference>
<dbReference type="InterPro" id="IPR016843">
    <property type="entry name" value="S-AdoMet-dep_Ade-MeTrfase_prd"/>
</dbReference>
<dbReference type="EMBL" id="JAWJAY010000002">
    <property type="protein sequence ID" value="MDV2885935.1"/>
    <property type="molecule type" value="Genomic_DNA"/>
</dbReference>
<keyword evidence="3" id="KW-0489">Methyltransferase</keyword>
<dbReference type="PIRSF" id="PIRSF026567">
    <property type="entry name" value="Adenine_mtase_bact_prd"/>
    <property type="match status" value="1"/>
</dbReference>
<keyword evidence="3" id="KW-0808">Transferase</keyword>
<dbReference type="GO" id="GO:0003677">
    <property type="term" value="F:DNA binding"/>
    <property type="evidence" value="ECO:0007669"/>
    <property type="project" value="InterPro"/>
</dbReference>
<evidence type="ECO:0000313" key="4">
    <source>
        <dbReference type="Proteomes" id="UP001285636"/>
    </source>
</evidence>
<dbReference type="InterPro" id="IPR048375">
    <property type="entry name" value="YtxK-like_N"/>
</dbReference>
<dbReference type="PANTHER" id="PTHR41313">
    <property type="entry name" value="ADENINE-SPECIFIC METHYLTRANSFERASE"/>
    <property type="match status" value="1"/>
</dbReference>
<dbReference type="Pfam" id="PF21106">
    <property type="entry name" value="YtxK_like"/>
    <property type="match status" value="1"/>
</dbReference>